<reference evidence="2" key="1">
    <citation type="submission" date="2021-02" db="EMBL/GenBank/DDBJ databases">
        <authorList>
            <person name="Dougan E. K."/>
            <person name="Rhodes N."/>
            <person name="Thang M."/>
            <person name="Chan C."/>
        </authorList>
    </citation>
    <scope>NUCLEOTIDE SEQUENCE</scope>
</reference>
<feature type="transmembrane region" description="Helical" evidence="1">
    <location>
        <begin position="513"/>
        <end position="532"/>
    </location>
</feature>
<dbReference type="EMBL" id="CAJNDS010000086">
    <property type="protein sequence ID" value="CAE6950249.1"/>
    <property type="molecule type" value="Genomic_DNA"/>
</dbReference>
<dbReference type="OrthoDB" id="10249612at2759"/>
<feature type="transmembrane region" description="Helical" evidence="1">
    <location>
        <begin position="368"/>
        <end position="388"/>
    </location>
</feature>
<evidence type="ECO:0000313" key="2">
    <source>
        <dbReference type="EMBL" id="CAE6950249.1"/>
    </source>
</evidence>
<feature type="transmembrane region" description="Helical" evidence="1">
    <location>
        <begin position="409"/>
        <end position="437"/>
    </location>
</feature>
<dbReference type="AlphaFoldDB" id="A0A812HGJ4"/>
<comment type="caution">
    <text evidence="2">The sequence shown here is derived from an EMBL/GenBank/DDBJ whole genome shotgun (WGS) entry which is preliminary data.</text>
</comment>
<keyword evidence="1" id="KW-0472">Membrane</keyword>
<keyword evidence="1" id="KW-1133">Transmembrane helix</keyword>
<sequence length="1008" mass="111191">MEFLFDSLVFHGPRFTYLEAQEFYIAADASCEQPLKVPRRRVPVGNKTLLELQIIEATTKQRLHLETFRSSALGKQDAHFDARAWFDSHVRPQILVLPAVELYMFPDDVQNVSSTWKVLLLPRSRAVFGRTVYLCRKPEVLLNPCIAKLPFSGLPFRFIHLLGIWDPDLGSSRSTPHRLLLLLEVFVLALGLCATCLVLVSAKLMMQAAWKQYTPPADGLRKDALLGDRLPKVYILIQHAFVYKDARKGELHRAEPLDACREVTVLEMVEADRERRGLIEQLQHFLLHRGESALWGRLEDPSGWIVLANGAEDVRVVTEGELPSSLFCANPELLQPLPSMLRRQWVLAASHATVQLYLLESLSKMFEMSVISVISASLLAIHLLVLCQMEMTYSAALHYEQAMERQGKLVTLTGTSSVLTLLVSAVVMLLVAVAVGILGNEAMVSAAIPCTSLATSVAWHLMDFRSSLAGLDKWRSPQLKATEFTGTAGKSFETISSSDSKSLTRGREFQKQMMRFLVGLLAVGALGILVLLCLDGMKMRGELVDYSFSCGRLSIPPNPSAVQNTLLLHTSVDSCSFRFEAGLHTSKVHLRLEHAYGYTALSQGVTVFDEDHDKVNTGEEKRAGEISVNLPAGPLYSRIIVSASSHLHKTPTRYMIHLLRVGEAVKLLLDAPVNPAHFSKEESTLPRLLNFHETRRWLYQQNNPAWYVPDLDVRSNSSLRIEHLPIIFAPVLNHKVGEAAVAERSGVTTVASTCLCGTERAGFGNSCAVQLPVTLRSGSSMCLFQHGLQRELRVDDGPGSISVHGPHGSDLAEWLAHAEVSGRPAVLQLSAPSTGQVSYWHFSKVKEPKLGGSADAVHHGRLTTILETSIPTEMLLTQVALLATEDMTYAEGLAVPLKLTSHAPPIHLSINSTEGLLLPERSGAHERADFAACGLRDPAQYDASVTFSVPVCLEKAVLLDDVDLFRKILRGLASNKSRNDVLQDCGTLQKAMQLNRSRIVSEIRASLS</sequence>
<dbReference type="Proteomes" id="UP000604046">
    <property type="component" value="Unassembled WGS sequence"/>
</dbReference>
<name>A0A812HGJ4_9DINO</name>
<keyword evidence="1" id="KW-0812">Transmembrane</keyword>
<gene>
    <name evidence="2" type="primary">PHPT1</name>
    <name evidence="2" type="ORF">SNAT2548_LOCUS1544</name>
</gene>
<protein>
    <submittedName>
        <fullName evidence="2">PHPT1 protein</fullName>
    </submittedName>
</protein>
<accession>A0A812HGJ4</accession>
<organism evidence="2 3">
    <name type="scientific">Symbiodinium natans</name>
    <dbReference type="NCBI Taxonomy" id="878477"/>
    <lineage>
        <taxon>Eukaryota</taxon>
        <taxon>Sar</taxon>
        <taxon>Alveolata</taxon>
        <taxon>Dinophyceae</taxon>
        <taxon>Suessiales</taxon>
        <taxon>Symbiodiniaceae</taxon>
        <taxon>Symbiodinium</taxon>
    </lineage>
</organism>
<proteinExistence type="predicted"/>
<keyword evidence="3" id="KW-1185">Reference proteome</keyword>
<evidence type="ECO:0000256" key="1">
    <source>
        <dbReference type="SAM" id="Phobius"/>
    </source>
</evidence>
<evidence type="ECO:0000313" key="3">
    <source>
        <dbReference type="Proteomes" id="UP000604046"/>
    </source>
</evidence>
<feature type="transmembrane region" description="Helical" evidence="1">
    <location>
        <begin position="179"/>
        <end position="202"/>
    </location>
</feature>